<evidence type="ECO:0000313" key="3">
    <source>
        <dbReference type="Proteomes" id="UP000447873"/>
    </source>
</evidence>
<dbReference type="Proteomes" id="UP000447873">
    <property type="component" value="Unassembled WGS sequence"/>
</dbReference>
<feature type="compositionally biased region" description="Low complexity" evidence="1">
    <location>
        <begin position="43"/>
        <end position="57"/>
    </location>
</feature>
<gene>
    <name evidence="2" type="ORF">EG328_001519</name>
</gene>
<organism evidence="2 3">
    <name type="scientific">Venturia inaequalis</name>
    <name type="common">Apple scab fungus</name>
    <dbReference type="NCBI Taxonomy" id="5025"/>
    <lineage>
        <taxon>Eukaryota</taxon>
        <taxon>Fungi</taxon>
        <taxon>Dikarya</taxon>
        <taxon>Ascomycota</taxon>
        <taxon>Pezizomycotina</taxon>
        <taxon>Dothideomycetes</taxon>
        <taxon>Pleosporomycetidae</taxon>
        <taxon>Venturiales</taxon>
        <taxon>Venturiaceae</taxon>
        <taxon>Venturia</taxon>
    </lineage>
</organism>
<dbReference type="AlphaFoldDB" id="A0A8H3U2M9"/>
<evidence type="ECO:0000256" key="1">
    <source>
        <dbReference type="SAM" id="MobiDB-lite"/>
    </source>
</evidence>
<name>A0A8H3U2M9_VENIN</name>
<comment type="caution">
    <text evidence="2">The sequence shown here is derived from an EMBL/GenBank/DDBJ whole genome shotgun (WGS) entry which is preliminary data.</text>
</comment>
<reference evidence="2 3" key="1">
    <citation type="submission" date="2018-12" db="EMBL/GenBank/DDBJ databases">
        <title>Venturia inaequalis Genome Resource.</title>
        <authorList>
            <person name="Lichtner F.J."/>
        </authorList>
    </citation>
    <scope>NUCLEOTIDE SEQUENCE [LARGE SCALE GENOMIC DNA]</scope>
    <source>
        <strain evidence="2 3">120213</strain>
    </source>
</reference>
<feature type="region of interest" description="Disordered" evidence="1">
    <location>
        <begin position="1"/>
        <end position="57"/>
    </location>
</feature>
<feature type="compositionally biased region" description="Polar residues" evidence="1">
    <location>
        <begin position="27"/>
        <end position="39"/>
    </location>
</feature>
<proteinExistence type="predicted"/>
<protein>
    <submittedName>
        <fullName evidence="2">Uncharacterized protein</fullName>
    </submittedName>
</protein>
<accession>A0A8H3U2M9</accession>
<sequence length="57" mass="6359">MSSNRESKQSLADLNERDEEDIARALTPTTPTRQITNNRPRSDSSTTARADSTSSQY</sequence>
<evidence type="ECO:0000313" key="2">
    <source>
        <dbReference type="EMBL" id="KAE9961833.1"/>
    </source>
</evidence>
<dbReference type="EMBL" id="WNWS01001373">
    <property type="protein sequence ID" value="KAE9961833.1"/>
    <property type="molecule type" value="Genomic_DNA"/>
</dbReference>